<dbReference type="InterPro" id="IPR029062">
    <property type="entry name" value="Class_I_gatase-like"/>
</dbReference>
<feature type="domain" description="LD-carboxypeptidase C-terminal" evidence="8">
    <location>
        <begin position="182"/>
        <end position="299"/>
    </location>
</feature>
<keyword evidence="5" id="KW-0720">Serine protease</keyword>
<keyword evidence="4" id="KW-0378">Hydrolase</keyword>
<proteinExistence type="inferred from homology"/>
<evidence type="ECO:0000259" key="8">
    <source>
        <dbReference type="Pfam" id="PF17676"/>
    </source>
</evidence>
<evidence type="ECO:0000256" key="5">
    <source>
        <dbReference type="ARBA" id="ARBA00022825"/>
    </source>
</evidence>
<evidence type="ECO:0000256" key="4">
    <source>
        <dbReference type="ARBA" id="ARBA00022801"/>
    </source>
</evidence>
<dbReference type="GO" id="GO:0004180">
    <property type="term" value="F:carboxypeptidase activity"/>
    <property type="evidence" value="ECO:0007669"/>
    <property type="project" value="UniProtKB-KW"/>
</dbReference>
<dbReference type="GO" id="GO:0008236">
    <property type="term" value="F:serine-type peptidase activity"/>
    <property type="evidence" value="ECO:0007669"/>
    <property type="project" value="UniProtKB-KW"/>
</dbReference>
<feature type="active site" description="Nucleophile" evidence="6">
    <location>
        <position position="120"/>
    </location>
</feature>
<evidence type="ECO:0000256" key="6">
    <source>
        <dbReference type="PIRSR" id="PIRSR028757-1"/>
    </source>
</evidence>
<dbReference type="InterPro" id="IPR040921">
    <property type="entry name" value="Peptidase_S66C"/>
</dbReference>
<dbReference type="PIRSF" id="PIRSF028757">
    <property type="entry name" value="LD-carboxypeptidase"/>
    <property type="match status" value="1"/>
</dbReference>
<name>A0A3D8Y5C9_9BACT</name>
<dbReference type="SUPFAM" id="SSF52317">
    <property type="entry name" value="Class I glutamine amidotransferase-like"/>
    <property type="match status" value="1"/>
</dbReference>
<feature type="active site" description="Charge relay system" evidence="6">
    <location>
        <position position="284"/>
    </location>
</feature>
<dbReference type="InterPro" id="IPR027478">
    <property type="entry name" value="LdcA_N"/>
</dbReference>
<protein>
    <submittedName>
        <fullName evidence="9">LD-carboxypeptidase</fullName>
    </submittedName>
</protein>
<reference evidence="9 10" key="1">
    <citation type="submission" date="2018-07" db="EMBL/GenBank/DDBJ databases">
        <title>Dyadobacter roseus sp. nov., isolated from rose rhizosphere soil.</title>
        <authorList>
            <person name="Chen L."/>
        </authorList>
    </citation>
    <scope>NUCLEOTIDE SEQUENCE [LARGE SCALE GENOMIC DNA]</scope>
    <source>
        <strain evidence="9 10">RS19</strain>
    </source>
</reference>
<dbReference type="Gene3D" id="3.40.50.10740">
    <property type="entry name" value="Class I glutamine amidotransferase-like"/>
    <property type="match status" value="1"/>
</dbReference>
<dbReference type="InterPro" id="IPR003507">
    <property type="entry name" value="S66_fam"/>
</dbReference>
<organism evidence="9 10">
    <name type="scientific">Dyadobacter luteus</name>
    <dbReference type="NCBI Taxonomy" id="2259619"/>
    <lineage>
        <taxon>Bacteria</taxon>
        <taxon>Pseudomonadati</taxon>
        <taxon>Bacteroidota</taxon>
        <taxon>Cytophagia</taxon>
        <taxon>Cytophagales</taxon>
        <taxon>Spirosomataceae</taxon>
        <taxon>Dyadobacter</taxon>
    </lineage>
</organism>
<dbReference type="InterPro" id="IPR027461">
    <property type="entry name" value="Carboxypeptidase_A_C_sf"/>
</dbReference>
<keyword evidence="3" id="KW-0645">Protease</keyword>
<evidence type="ECO:0000256" key="1">
    <source>
        <dbReference type="ARBA" id="ARBA00010233"/>
    </source>
</evidence>
<comment type="similarity">
    <text evidence="1">Belongs to the peptidase S66 family.</text>
</comment>
<dbReference type="OrthoDB" id="9807329at2"/>
<dbReference type="CDD" id="cd07025">
    <property type="entry name" value="Peptidase_S66"/>
    <property type="match status" value="1"/>
</dbReference>
<evidence type="ECO:0000313" key="10">
    <source>
        <dbReference type="Proteomes" id="UP000256373"/>
    </source>
</evidence>
<keyword evidence="2 9" id="KW-0121">Carboxypeptidase</keyword>
<accession>A0A3D8Y5C9</accession>
<dbReference type="Pfam" id="PF17676">
    <property type="entry name" value="Peptidase_S66C"/>
    <property type="match status" value="1"/>
</dbReference>
<feature type="domain" description="LD-carboxypeptidase N-terminal" evidence="7">
    <location>
        <begin position="23"/>
        <end position="139"/>
    </location>
</feature>
<evidence type="ECO:0000313" key="9">
    <source>
        <dbReference type="EMBL" id="REA57515.1"/>
    </source>
</evidence>
<dbReference type="Proteomes" id="UP000256373">
    <property type="component" value="Unassembled WGS sequence"/>
</dbReference>
<keyword evidence="10" id="KW-1185">Reference proteome</keyword>
<dbReference type="PANTHER" id="PTHR30237:SF2">
    <property type="entry name" value="MUREIN TETRAPEPTIDE CARBOXYPEPTIDASE"/>
    <property type="match status" value="1"/>
</dbReference>
<dbReference type="PANTHER" id="PTHR30237">
    <property type="entry name" value="MURAMOYLTETRAPEPTIDE CARBOXYPEPTIDASE"/>
    <property type="match status" value="1"/>
</dbReference>
<dbReference type="GO" id="GO:0006508">
    <property type="term" value="P:proteolysis"/>
    <property type="evidence" value="ECO:0007669"/>
    <property type="project" value="UniProtKB-KW"/>
</dbReference>
<evidence type="ECO:0000259" key="7">
    <source>
        <dbReference type="Pfam" id="PF02016"/>
    </source>
</evidence>
<dbReference type="RefSeq" id="WP_115833417.1">
    <property type="nucleotide sequence ID" value="NZ_QNUL01000027.1"/>
</dbReference>
<dbReference type="AlphaFoldDB" id="A0A3D8Y5C9"/>
<evidence type="ECO:0000256" key="3">
    <source>
        <dbReference type="ARBA" id="ARBA00022670"/>
    </source>
</evidence>
<dbReference type="SUPFAM" id="SSF141986">
    <property type="entry name" value="LD-carboxypeptidase A C-terminal domain-like"/>
    <property type="match status" value="1"/>
</dbReference>
<dbReference type="Pfam" id="PF02016">
    <property type="entry name" value="Peptidase_S66"/>
    <property type="match status" value="1"/>
</dbReference>
<evidence type="ECO:0000256" key="2">
    <source>
        <dbReference type="ARBA" id="ARBA00022645"/>
    </source>
</evidence>
<dbReference type="InterPro" id="IPR040449">
    <property type="entry name" value="Peptidase_S66_N"/>
</dbReference>
<comment type="caution">
    <text evidence="9">The sequence shown here is derived from an EMBL/GenBank/DDBJ whole genome shotgun (WGS) entry which is preliminary data.</text>
</comment>
<dbReference type="EMBL" id="QNUL01000027">
    <property type="protein sequence ID" value="REA57515.1"/>
    <property type="molecule type" value="Genomic_DNA"/>
</dbReference>
<dbReference type="Gene3D" id="3.50.30.60">
    <property type="entry name" value="LD-carboxypeptidase A C-terminal domain-like"/>
    <property type="match status" value="1"/>
</dbReference>
<feature type="active site" description="Charge relay system" evidence="6">
    <location>
        <position position="213"/>
    </location>
</feature>
<gene>
    <name evidence="9" type="ORF">DSL64_23605</name>
</gene>
<sequence length="318" mass="34692">MSQNNHSVNPIVFPPFLKPGDKVGVVAPASVVRYDDLKEGIAMLRDEWELEVVEGTTLKSSFNQFSATDEDRLQDLQRMLDDPEIKAVIAARGGYGCSRIIDQLDYSTLLKSPKWVVGFSDLTALLAGLYQNGIAGMHAPMAKSITQIGAVEAAESLKGALFGNLPVYDISAHELNRIGEASGQLIGGNLCLFAHLIGSPTDTDTNGKILFIEDVNEYMYNLDRMMIQLKRAGKLDHLAGLIVGQFSDMRDNSSPSFGKDANEIIAEHTSTYKYPVCYNFPVGHVADNRTMIVGATAHLAITKEGVQLRFQNPSADLV</sequence>